<dbReference type="InterPro" id="IPR011047">
    <property type="entry name" value="Quinoprotein_ADH-like_sf"/>
</dbReference>
<dbReference type="AlphaFoldDB" id="A0A382DNC2"/>
<dbReference type="InterPro" id="IPR013216">
    <property type="entry name" value="Methyltransf_11"/>
</dbReference>
<dbReference type="SUPFAM" id="SSF50998">
    <property type="entry name" value="Quinoprotein alcohol dehydrogenase-like"/>
    <property type="match status" value="2"/>
</dbReference>
<dbReference type="InterPro" id="IPR015943">
    <property type="entry name" value="WD40/YVTN_repeat-like_dom_sf"/>
</dbReference>
<dbReference type="PANTHER" id="PTHR34512:SF30">
    <property type="entry name" value="OUTER MEMBRANE PROTEIN ASSEMBLY FACTOR BAMB"/>
    <property type="match status" value="1"/>
</dbReference>
<evidence type="ECO:0000313" key="3">
    <source>
        <dbReference type="EMBL" id="SVB39956.1"/>
    </source>
</evidence>
<reference evidence="3" key="1">
    <citation type="submission" date="2018-05" db="EMBL/GenBank/DDBJ databases">
        <authorList>
            <person name="Lanie J.A."/>
            <person name="Ng W.-L."/>
            <person name="Kazmierczak K.M."/>
            <person name="Andrzejewski T.M."/>
            <person name="Davidsen T.M."/>
            <person name="Wayne K.J."/>
            <person name="Tettelin H."/>
            <person name="Glass J.I."/>
            <person name="Rusch D."/>
            <person name="Podicherti R."/>
            <person name="Tsui H.-C.T."/>
            <person name="Winkler M.E."/>
        </authorList>
    </citation>
    <scope>NUCLEOTIDE SEQUENCE</scope>
</reference>
<accession>A0A382DNC2</accession>
<dbReference type="Gene3D" id="2.130.10.10">
    <property type="entry name" value="YVTN repeat-like/Quinoprotein amine dehydrogenase"/>
    <property type="match status" value="1"/>
</dbReference>
<gene>
    <name evidence="3" type="ORF">METZ01_LOCUS192810</name>
</gene>
<feature type="non-terminal residue" evidence="3">
    <location>
        <position position="1"/>
    </location>
</feature>
<name>A0A382DNC2_9ZZZZ</name>
<dbReference type="GO" id="GO:0008757">
    <property type="term" value="F:S-adenosylmethionine-dependent methyltransferase activity"/>
    <property type="evidence" value="ECO:0007669"/>
    <property type="project" value="InterPro"/>
</dbReference>
<dbReference type="InterPro" id="IPR029063">
    <property type="entry name" value="SAM-dependent_MTases_sf"/>
</dbReference>
<sequence>HIGCGDGKVTAALRASDSYIVQGLATDSDAVMVARESLAKTGGVTISQFDGKTLPYADNLVQLVVADSDSTVAGTEIMRVLSPGGVVMTRTGGGWKREVKPWPDDIDEWSHHMHGPDNNPVAMDTVVGPPRRLRWKAPSLWSRSHEQVSSFAAMVSAGGRNFYIFDESVPGIIRYEPTADAKKDAWTPGSSYSALRGHAVLPEKWTLVARDAFSGVLLWKRPLKDWGVKHTKTLILRSTSATVQRTLVADGDRVFTTDGYRGPAAVLDASSGKVLRTIKGTDGVDEIIFADGTLYLRVRSDAFTGTVAADPDTSRILWKHEAQAHKKYNPVSMTVSGGKLVYGCLDSRSRRQVAPPQIVCLSAKNGKELWRKDAQKLTRFKYNAGPSIVISGERVLAAGSFGLLALNKETGETEWAKPAPIGHGGSAAPLKNVDLFVIDGTVWRGNGTFVEGFDLATGKTVREIDAASVNSRGHHGRCYGGKATSKYILGQQRGVEFLSLGSESEHTSNNWTRGPCRFGVMPSNGLLYVPQHQCLCNAGTMMNGFNAYATASGKEMTGIVKAAEKIEGRLHKGPAYGKAQVGQPAAADWPMYR</sequence>
<dbReference type="Pfam" id="PF08241">
    <property type="entry name" value="Methyltransf_11"/>
    <property type="match status" value="1"/>
</dbReference>
<evidence type="ECO:0000259" key="2">
    <source>
        <dbReference type="Pfam" id="PF13360"/>
    </source>
</evidence>
<dbReference type="SUPFAM" id="SSF53335">
    <property type="entry name" value="S-adenosyl-L-methionine-dependent methyltransferases"/>
    <property type="match status" value="1"/>
</dbReference>
<feature type="domain" description="Methyltransferase type 11" evidence="1">
    <location>
        <begin position="2"/>
        <end position="88"/>
    </location>
</feature>
<dbReference type="InterPro" id="IPR002372">
    <property type="entry name" value="PQQ_rpt_dom"/>
</dbReference>
<organism evidence="3">
    <name type="scientific">marine metagenome</name>
    <dbReference type="NCBI Taxonomy" id="408172"/>
    <lineage>
        <taxon>unclassified sequences</taxon>
        <taxon>metagenomes</taxon>
        <taxon>ecological metagenomes</taxon>
    </lineage>
</organism>
<dbReference type="Gene3D" id="2.140.10.10">
    <property type="entry name" value="Quinoprotein alcohol dehydrogenase-like superfamily"/>
    <property type="match status" value="1"/>
</dbReference>
<feature type="domain" description="Pyrrolo-quinoline quinone repeat" evidence="2">
    <location>
        <begin position="309"/>
        <end position="464"/>
    </location>
</feature>
<proteinExistence type="predicted"/>
<dbReference type="Pfam" id="PF13360">
    <property type="entry name" value="PQQ_2"/>
    <property type="match status" value="1"/>
</dbReference>
<dbReference type="EMBL" id="UINC01040291">
    <property type="protein sequence ID" value="SVB39956.1"/>
    <property type="molecule type" value="Genomic_DNA"/>
</dbReference>
<feature type="non-terminal residue" evidence="3">
    <location>
        <position position="593"/>
    </location>
</feature>
<dbReference type="Gene3D" id="3.40.50.150">
    <property type="entry name" value="Vaccinia Virus protein VP39"/>
    <property type="match status" value="1"/>
</dbReference>
<protein>
    <submittedName>
        <fullName evidence="3">Uncharacterized protein</fullName>
    </submittedName>
</protein>
<evidence type="ECO:0000259" key="1">
    <source>
        <dbReference type="Pfam" id="PF08241"/>
    </source>
</evidence>
<dbReference type="PANTHER" id="PTHR34512">
    <property type="entry name" value="CELL SURFACE PROTEIN"/>
    <property type="match status" value="1"/>
</dbReference>